<comment type="caution">
    <text evidence="1">The sequence shown here is derived from an EMBL/GenBank/DDBJ whole genome shotgun (WGS) entry which is preliminary data.</text>
</comment>
<reference evidence="1" key="1">
    <citation type="journal article" date="2015" name="Nature">
        <title>Complex archaea that bridge the gap between prokaryotes and eukaryotes.</title>
        <authorList>
            <person name="Spang A."/>
            <person name="Saw J.H."/>
            <person name="Jorgensen S.L."/>
            <person name="Zaremba-Niedzwiedzka K."/>
            <person name="Martijn J."/>
            <person name="Lind A.E."/>
            <person name="van Eijk R."/>
            <person name="Schleper C."/>
            <person name="Guy L."/>
            <person name="Ettema T.J."/>
        </authorList>
    </citation>
    <scope>NUCLEOTIDE SEQUENCE</scope>
</reference>
<protein>
    <submittedName>
        <fullName evidence="1">Uncharacterized protein</fullName>
    </submittedName>
</protein>
<name>A0A0F9SE09_9ZZZZ</name>
<dbReference type="EMBL" id="LAZR01000483">
    <property type="protein sequence ID" value="KKN67100.1"/>
    <property type="molecule type" value="Genomic_DNA"/>
</dbReference>
<accession>A0A0F9SE09</accession>
<dbReference type="AlphaFoldDB" id="A0A0F9SE09"/>
<organism evidence="1">
    <name type="scientific">marine sediment metagenome</name>
    <dbReference type="NCBI Taxonomy" id="412755"/>
    <lineage>
        <taxon>unclassified sequences</taxon>
        <taxon>metagenomes</taxon>
        <taxon>ecological metagenomes</taxon>
    </lineage>
</organism>
<evidence type="ECO:0000313" key="1">
    <source>
        <dbReference type="EMBL" id="KKN67100.1"/>
    </source>
</evidence>
<sequence>MVNGLAPPPSPEQVVKEFLEGRKQILPPEGGVRVRKTFQQLLAEGKIRARPPRPGAGRRERDRDFVSSQGFRLSVIDVRRSAADLSRRAAVSRDPRERAALLELRAIVSARERGFGIAAATPRARVAVRGEILPGQTRAQVVATEARRVTARREAVLGREQRRRETAAAKVFRARERAQVVVQQSRVKAEATATRLEQERLLADRFQVKDFQEFIPRLTKTSQFAGRTFEQFGKGELGLTEAQAKALGVGAVSVTAPIGLLIDVGELGFGKVAEVVTPRETKIETPFGTFFRSDIVSGAAFIGGFAAAGAPRGISKVAPAVTKPFSPIVKLAVTAPKGIPTRPPLTVLERGLQREFLGIKSLGGPIPKAVIKIPKAPAASALERGVRREILGLPSLGKGIPKVPREVITRPPLTELERGLQREFLGLTQFGKGKIKLTKERITKPSVSELERGLTRDFLGIRSFGKAPVKGTRPVTLQIQKPLVQKETLQALLRRLELERELSGLTGGQRALVTTLRKTPAKLSKAQKAQAQRLVRLSKLATPGSALALGLEAGARPLAIRARAVTELEAEAEFIIPVGKGRAIVQPLIADIQAAKEITQLSRRVIFGVRPKEIEKIGERILQAPKIQVAPKVMEDIFRGVRTEFKPFQAVGVREQAATRAAQASRTRARFRDIIQTRQLEIARILPIERVRQRRAPLLFALPKAKRVRPLDFVPEFQAFIRRFGEFTPIGKPGTRAQAAIFGAREARFTLGRTFILEPTGKRVRPTSLKFPTLTGFRRPARGSFLPSGAFVEQARFALAQPTEIFEIQRARRTRGTRKRKTILSSFFI</sequence>
<proteinExistence type="predicted"/>
<gene>
    <name evidence="1" type="ORF">LCGC14_0464470</name>
</gene>